<evidence type="ECO:0000313" key="7">
    <source>
        <dbReference type="Proteomes" id="UP000808349"/>
    </source>
</evidence>
<dbReference type="InterPro" id="IPR003439">
    <property type="entry name" value="ABC_transporter-like_ATP-bd"/>
</dbReference>
<dbReference type="EMBL" id="JADKFW010000004">
    <property type="protein sequence ID" value="MBK9716991.1"/>
    <property type="molecule type" value="Genomic_DNA"/>
</dbReference>
<dbReference type="PANTHER" id="PTHR43335:SF4">
    <property type="entry name" value="ABC TRANSPORTER, ATP-BINDING PROTEIN"/>
    <property type="match status" value="1"/>
</dbReference>
<keyword evidence="2" id="KW-0813">Transport</keyword>
<dbReference type="AlphaFoldDB" id="A0A9D7S8S5"/>
<dbReference type="PANTHER" id="PTHR43335">
    <property type="entry name" value="ABC TRANSPORTER, ATP-BINDING PROTEIN"/>
    <property type="match status" value="1"/>
</dbReference>
<dbReference type="GO" id="GO:0016887">
    <property type="term" value="F:ATP hydrolysis activity"/>
    <property type="evidence" value="ECO:0007669"/>
    <property type="project" value="InterPro"/>
</dbReference>
<dbReference type="Gene3D" id="3.40.50.300">
    <property type="entry name" value="P-loop containing nucleotide triphosphate hydrolases"/>
    <property type="match status" value="1"/>
</dbReference>
<organism evidence="6 7">
    <name type="scientific">Candidatus Defluviibacterium haderslevense</name>
    <dbReference type="NCBI Taxonomy" id="2981993"/>
    <lineage>
        <taxon>Bacteria</taxon>
        <taxon>Pseudomonadati</taxon>
        <taxon>Bacteroidota</taxon>
        <taxon>Saprospiria</taxon>
        <taxon>Saprospirales</taxon>
        <taxon>Saprospiraceae</taxon>
        <taxon>Candidatus Defluviibacterium</taxon>
    </lineage>
</organism>
<name>A0A9D7S8S5_9BACT</name>
<dbReference type="PROSITE" id="PS00211">
    <property type="entry name" value="ABC_TRANSPORTER_1"/>
    <property type="match status" value="1"/>
</dbReference>
<evidence type="ECO:0000259" key="5">
    <source>
        <dbReference type="PROSITE" id="PS50893"/>
    </source>
</evidence>
<keyword evidence="3" id="KW-0547">Nucleotide-binding</keyword>
<accession>A0A9D7S8S5</accession>
<evidence type="ECO:0000256" key="4">
    <source>
        <dbReference type="ARBA" id="ARBA00022840"/>
    </source>
</evidence>
<comment type="similarity">
    <text evidence="1">Belongs to the ABC transporter superfamily.</text>
</comment>
<protein>
    <submittedName>
        <fullName evidence="6">ABC transporter ATP-binding protein</fullName>
    </submittedName>
</protein>
<dbReference type="Proteomes" id="UP000808349">
    <property type="component" value="Unassembled WGS sequence"/>
</dbReference>
<dbReference type="PROSITE" id="PS50893">
    <property type="entry name" value="ABC_TRANSPORTER_2"/>
    <property type="match status" value="1"/>
</dbReference>
<feature type="domain" description="ABC transporter" evidence="5">
    <location>
        <begin position="6"/>
        <end position="235"/>
    </location>
</feature>
<evidence type="ECO:0000313" key="6">
    <source>
        <dbReference type="EMBL" id="MBK9716991.1"/>
    </source>
</evidence>
<gene>
    <name evidence="6" type="ORF">IPO85_05675</name>
</gene>
<sequence>MHTSAISVKNLYKSYGHFEALHDLSIEVPKGKITGLLGPNGAGKSTLMRCILGLIKPTTGYINILNQSLVGNKHNIFKDIGCIIEKPDFYTYLTAKKNLELLAMISKSDQAISNIQKCIDLVGLTGREKDKVKTFSHGMKQRLGIAQCLIHDPEIIILDEPTTGLDPEGIIVFRQLIIRLRDEFKKTILLSSHILSEIELVADHIIIINKGKLISQGNIMQLLNEEDMIIHLEVDDVSRCIAIIQETFGINVKSDDLFIQFKLNKNNIPSLVNTLVQHQIKIFRLDSKRGLEELYLNITTNI</sequence>
<dbReference type="SMART" id="SM00382">
    <property type="entry name" value="AAA"/>
    <property type="match status" value="1"/>
</dbReference>
<proteinExistence type="inferred from homology"/>
<dbReference type="Pfam" id="PF00005">
    <property type="entry name" value="ABC_tran"/>
    <property type="match status" value="1"/>
</dbReference>
<evidence type="ECO:0000256" key="1">
    <source>
        <dbReference type="ARBA" id="ARBA00005417"/>
    </source>
</evidence>
<dbReference type="GO" id="GO:0005524">
    <property type="term" value="F:ATP binding"/>
    <property type="evidence" value="ECO:0007669"/>
    <property type="project" value="UniProtKB-KW"/>
</dbReference>
<dbReference type="InterPro" id="IPR003593">
    <property type="entry name" value="AAA+_ATPase"/>
</dbReference>
<dbReference type="InterPro" id="IPR017871">
    <property type="entry name" value="ABC_transporter-like_CS"/>
</dbReference>
<evidence type="ECO:0000256" key="3">
    <source>
        <dbReference type="ARBA" id="ARBA00022741"/>
    </source>
</evidence>
<keyword evidence="4 6" id="KW-0067">ATP-binding</keyword>
<evidence type="ECO:0000256" key="2">
    <source>
        <dbReference type="ARBA" id="ARBA00022448"/>
    </source>
</evidence>
<comment type="caution">
    <text evidence="6">The sequence shown here is derived from an EMBL/GenBank/DDBJ whole genome shotgun (WGS) entry which is preliminary data.</text>
</comment>
<reference evidence="6 7" key="1">
    <citation type="submission" date="2020-10" db="EMBL/GenBank/DDBJ databases">
        <title>Connecting structure to function with the recovery of over 1000 high-quality activated sludge metagenome-assembled genomes encoding full-length rRNA genes using long-read sequencing.</title>
        <authorList>
            <person name="Singleton C.M."/>
            <person name="Petriglieri F."/>
            <person name="Kristensen J.M."/>
            <person name="Kirkegaard R.H."/>
            <person name="Michaelsen T.Y."/>
            <person name="Andersen M.H."/>
            <person name="Karst S.M."/>
            <person name="Dueholm M.S."/>
            <person name="Nielsen P.H."/>
            <person name="Albertsen M."/>
        </authorList>
    </citation>
    <scope>NUCLEOTIDE SEQUENCE [LARGE SCALE GENOMIC DNA]</scope>
    <source>
        <strain evidence="6">Ribe_18-Q3-R11-54_BAT3C.373</strain>
    </source>
</reference>
<dbReference type="InterPro" id="IPR027417">
    <property type="entry name" value="P-loop_NTPase"/>
</dbReference>
<dbReference type="SUPFAM" id="SSF52540">
    <property type="entry name" value="P-loop containing nucleoside triphosphate hydrolases"/>
    <property type="match status" value="1"/>
</dbReference>